<evidence type="ECO:0000256" key="7">
    <source>
        <dbReference type="ARBA" id="ARBA00022989"/>
    </source>
</evidence>
<proteinExistence type="predicted"/>
<dbReference type="InterPro" id="IPR003439">
    <property type="entry name" value="ABC_transporter-like_ATP-bd"/>
</dbReference>
<gene>
    <name evidence="12" type="ORF">SAMN02745196_02026</name>
</gene>
<evidence type="ECO:0000256" key="9">
    <source>
        <dbReference type="SAM" id="Phobius"/>
    </source>
</evidence>
<feature type="domain" description="ABC transmembrane type-1" evidence="11">
    <location>
        <begin position="150"/>
        <end position="316"/>
    </location>
</feature>
<dbReference type="InterPro" id="IPR039421">
    <property type="entry name" value="Type_1_exporter"/>
</dbReference>
<reference evidence="12 13" key="1">
    <citation type="submission" date="2016-11" db="EMBL/GenBank/DDBJ databases">
        <authorList>
            <person name="Jaros S."/>
            <person name="Januszkiewicz K."/>
            <person name="Wedrychowicz H."/>
        </authorList>
    </citation>
    <scope>NUCLEOTIDE SEQUENCE [LARGE SCALE GENOMIC DNA]</scope>
    <source>
        <strain evidence="12 13">DSM 3089</strain>
    </source>
</reference>
<dbReference type="Pfam" id="PF00005">
    <property type="entry name" value="ABC_tran"/>
    <property type="match status" value="1"/>
</dbReference>
<dbReference type="PROSITE" id="PS50929">
    <property type="entry name" value="ABC_TM1F"/>
    <property type="match status" value="1"/>
</dbReference>
<keyword evidence="13" id="KW-1185">Reference proteome</keyword>
<dbReference type="RefSeq" id="WP_072831899.1">
    <property type="nucleotide sequence ID" value="NZ_FQXP01000007.1"/>
</dbReference>
<feature type="transmembrane region" description="Helical" evidence="9">
    <location>
        <begin position="283"/>
        <end position="301"/>
    </location>
</feature>
<dbReference type="FunFam" id="3.40.50.300:FF:000221">
    <property type="entry name" value="Multidrug ABC transporter ATP-binding protein"/>
    <property type="match status" value="1"/>
</dbReference>
<dbReference type="InterPro" id="IPR027417">
    <property type="entry name" value="P-loop_NTPase"/>
</dbReference>
<evidence type="ECO:0000256" key="1">
    <source>
        <dbReference type="ARBA" id="ARBA00004651"/>
    </source>
</evidence>
<protein>
    <submittedName>
        <fullName evidence="12">ATP-binding cassette, subfamily B</fullName>
    </submittedName>
</protein>
<dbReference type="PANTHER" id="PTHR43394">
    <property type="entry name" value="ATP-DEPENDENT PERMEASE MDL1, MITOCHONDRIAL"/>
    <property type="match status" value="1"/>
</dbReference>
<dbReference type="GO" id="GO:0005524">
    <property type="term" value="F:ATP binding"/>
    <property type="evidence" value="ECO:0007669"/>
    <property type="project" value="UniProtKB-KW"/>
</dbReference>
<dbReference type="Gene3D" id="1.20.1560.10">
    <property type="entry name" value="ABC transporter type 1, transmembrane domain"/>
    <property type="match status" value="1"/>
</dbReference>
<evidence type="ECO:0000259" key="11">
    <source>
        <dbReference type="PROSITE" id="PS50929"/>
    </source>
</evidence>
<keyword evidence="3" id="KW-1003">Cell membrane</keyword>
<dbReference type="SUPFAM" id="SSF52540">
    <property type="entry name" value="P-loop containing nucleoside triphosphate hydrolases"/>
    <property type="match status" value="1"/>
</dbReference>
<evidence type="ECO:0000313" key="12">
    <source>
        <dbReference type="EMBL" id="SHH95122.1"/>
    </source>
</evidence>
<comment type="subcellular location">
    <subcellularLocation>
        <location evidence="1">Cell membrane</location>
        <topology evidence="1">Multi-pass membrane protein</topology>
    </subcellularLocation>
</comment>
<keyword evidence="8 9" id="KW-0472">Membrane</keyword>
<dbReference type="SMART" id="SM00382">
    <property type="entry name" value="AAA"/>
    <property type="match status" value="1"/>
</dbReference>
<dbReference type="InterPro" id="IPR003593">
    <property type="entry name" value="AAA+_ATPase"/>
</dbReference>
<dbReference type="OrthoDB" id="2328604at2"/>
<dbReference type="EMBL" id="FQXP01000007">
    <property type="protein sequence ID" value="SHH95122.1"/>
    <property type="molecule type" value="Genomic_DNA"/>
</dbReference>
<sequence length="595" mass="68043">MREKLQSFNRYLKIFFESLKLFWKASPLYTTILMIVIPVQGFLPSILINYSSKLVNGASVGFSEASMLVILLLWASLNFFNNICNPINMTIQGLLTDKLIGYINLSLMNKSKDIKGLEHFENPDFYDDLKMIEEEAVWRPVNLMVFGTSLIKNIILISSMLVLLASFHPVIALVMLISVVPHSLISYKLQQDAFETMVTRNPDARKLQYYSSVLLSNENAKETRLFNNFNFFINKYKETFNFIHGDIKKLRFKQLFISIFFILISCILSFLSFAWIIVEISKGHLGVGSILVFSSTILYATQGISAMIEESSLLYDTLLYMEKFFKFMALRNNIYVDGKKKLPKDFNNIEFKDLSFSYPNSERVALNNINLAINKGEKIAIVGENGSGKSTLVKLLCRFYEAQKGDIFIDDTNLKDYDLDDYRSSIGAVFQDFSKFSLSIRENIAISNIKELENTKLIEDAIKKGGFSKTFEKLNCNLNQILGKQFKDGTELSGGEWQKLATSRAFMVDSEILILDEPTAALDARSEYEVYQQFLELVENKTVLFITHRLSAVKMADKVVALKDGEILEIGSHEELINKKGYYYELYTMQAEAYV</sequence>
<feature type="transmembrane region" description="Helical" evidence="9">
    <location>
        <begin position="21"/>
        <end position="48"/>
    </location>
</feature>
<organism evidence="12 13">
    <name type="scientific">Clostridium collagenovorans DSM 3089</name>
    <dbReference type="NCBI Taxonomy" id="1121306"/>
    <lineage>
        <taxon>Bacteria</taxon>
        <taxon>Bacillati</taxon>
        <taxon>Bacillota</taxon>
        <taxon>Clostridia</taxon>
        <taxon>Eubacteriales</taxon>
        <taxon>Clostridiaceae</taxon>
        <taxon>Clostridium</taxon>
    </lineage>
</organism>
<dbReference type="GO" id="GO:0016887">
    <property type="term" value="F:ATP hydrolysis activity"/>
    <property type="evidence" value="ECO:0007669"/>
    <property type="project" value="InterPro"/>
</dbReference>
<dbReference type="PANTHER" id="PTHR43394:SF1">
    <property type="entry name" value="ATP-BINDING CASSETTE SUB-FAMILY B MEMBER 10, MITOCHONDRIAL"/>
    <property type="match status" value="1"/>
</dbReference>
<evidence type="ECO:0000313" key="13">
    <source>
        <dbReference type="Proteomes" id="UP000184526"/>
    </source>
</evidence>
<dbReference type="InterPro" id="IPR036640">
    <property type="entry name" value="ABC1_TM_sf"/>
</dbReference>
<feature type="domain" description="ABC transporter" evidence="10">
    <location>
        <begin position="349"/>
        <end position="589"/>
    </location>
</feature>
<evidence type="ECO:0000256" key="2">
    <source>
        <dbReference type="ARBA" id="ARBA00022448"/>
    </source>
</evidence>
<accession>A0A1M5X653</accession>
<evidence type="ECO:0000256" key="6">
    <source>
        <dbReference type="ARBA" id="ARBA00022840"/>
    </source>
</evidence>
<evidence type="ECO:0000259" key="10">
    <source>
        <dbReference type="PROSITE" id="PS50893"/>
    </source>
</evidence>
<dbReference type="AlphaFoldDB" id="A0A1M5X653"/>
<keyword evidence="4 9" id="KW-0812">Transmembrane</keyword>
<feature type="transmembrane region" description="Helical" evidence="9">
    <location>
        <begin position="60"/>
        <end position="80"/>
    </location>
</feature>
<evidence type="ECO:0000256" key="3">
    <source>
        <dbReference type="ARBA" id="ARBA00022475"/>
    </source>
</evidence>
<dbReference type="GO" id="GO:0015421">
    <property type="term" value="F:ABC-type oligopeptide transporter activity"/>
    <property type="evidence" value="ECO:0007669"/>
    <property type="project" value="TreeGrafter"/>
</dbReference>
<dbReference type="Proteomes" id="UP000184526">
    <property type="component" value="Unassembled WGS sequence"/>
</dbReference>
<dbReference type="SUPFAM" id="SSF90123">
    <property type="entry name" value="ABC transporter transmembrane region"/>
    <property type="match status" value="1"/>
</dbReference>
<keyword evidence="6 12" id="KW-0067">ATP-binding</keyword>
<evidence type="ECO:0000256" key="5">
    <source>
        <dbReference type="ARBA" id="ARBA00022741"/>
    </source>
</evidence>
<name>A0A1M5X653_9CLOT</name>
<feature type="transmembrane region" description="Helical" evidence="9">
    <location>
        <begin position="255"/>
        <end position="277"/>
    </location>
</feature>
<keyword evidence="5" id="KW-0547">Nucleotide-binding</keyword>
<keyword evidence="7 9" id="KW-1133">Transmembrane helix</keyword>
<dbReference type="GO" id="GO:0005886">
    <property type="term" value="C:plasma membrane"/>
    <property type="evidence" value="ECO:0007669"/>
    <property type="project" value="UniProtKB-SubCell"/>
</dbReference>
<dbReference type="InterPro" id="IPR011527">
    <property type="entry name" value="ABC1_TM_dom"/>
</dbReference>
<dbReference type="STRING" id="1121306.SAMN02745196_02026"/>
<keyword evidence="2" id="KW-0813">Transport</keyword>
<evidence type="ECO:0000256" key="8">
    <source>
        <dbReference type="ARBA" id="ARBA00023136"/>
    </source>
</evidence>
<dbReference type="Gene3D" id="3.40.50.300">
    <property type="entry name" value="P-loop containing nucleotide triphosphate hydrolases"/>
    <property type="match status" value="1"/>
</dbReference>
<dbReference type="PROSITE" id="PS50893">
    <property type="entry name" value="ABC_TRANSPORTER_2"/>
    <property type="match status" value="1"/>
</dbReference>
<dbReference type="CDD" id="cd03228">
    <property type="entry name" value="ABCC_MRP_Like"/>
    <property type="match status" value="1"/>
</dbReference>
<evidence type="ECO:0000256" key="4">
    <source>
        <dbReference type="ARBA" id="ARBA00022692"/>
    </source>
</evidence>